<proteinExistence type="predicted"/>
<dbReference type="GO" id="GO:0004523">
    <property type="term" value="F:RNA-DNA hybrid ribonuclease activity"/>
    <property type="evidence" value="ECO:0007669"/>
    <property type="project" value="InterPro"/>
</dbReference>
<evidence type="ECO:0000259" key="1">
    <source>
        <dbReference type="Pfam" id="PF13456"/>
    </source>
</evidence>
<dbReference type="PANTHER" id="PTHR47074:SF11">
    <property type="entry name" value="REVERSE TRANSCRIPTASE-LIKE PROTEIN"/>
    <property type="match status" value="1"/>
</dbReference>
<evidence type="ECO:0000313" key="2">
    <source>
        <dbReference type="EMBL" id="KAI9194100.1"/>
    </source>
</evidence>
<reference evidence="2" key="1">
    <citation type="journal article" date="2022" name="Plant J.">
        <title>Strategies of tolerance reflected in two North American maple genomes.</title>
        <authorList>
            <person name="McEvoy S.L."/>
            <person name="Sezen U.U."/>
            <person name="Trouern-Trend A."/>
            <person name="McMahon S.M."/>
            <person name="Schaberg P.G."/>
            <person name="Yang J."/>
            <person name="Wegrzyn J.L."/>
            <person name="Swenson N.G."/>
        </authorList>
    </citation>
    <scope>NUCLEOTIDE SEQUENCE</scope>
    <source>
        <strain evidence="2">91603</strain>
    </source>
</reference>
<comment type="caution">
    <text evidence="2">The sequence shown here is derived from an EMBL/GenBank/DDBJ whole genome shotgun (WGS) entry which is preliminary data.</text>
</comment>
<dbReference type="InterPro" id="IPR052929">
    <property type="entry name" value="RNase_H-like_EbsB-rel"/>
</dbReference>
<feature type="domain" description="RNase H type-1" evidence="1">
    <location>
        <begin position="17"/>
        <end position="75"/>
    </location>
</feature>
<dbReference type="AlphaFoldDB" id="A0AAD5JC52"/>
<dbReference type="PANTHER" id="PTHR47074">
    <property type="entry name" value="BNAC02G40300D PROTEIN"/>
    <property type="match status" value="1"/>
</dbReference>
<dbReference type="InterPro" id="IPR002156">
    <property type="entry name" value="RNaseH_domain"/>
</dbReference>
<organism evidence="2 3">
    <name type="scientific">Acer negundo</name>
    <name type="common">Box elder</name>
    <dbReference type="NCBI Taxonomy" id="4023"/>
    <lineage>
        <taxon>Eukaryota</taxon>
        <taxon>Viridiplantae</taxon>
        <taxon>Streptophyta</taxon>
        <taxon>Embryophyta</taxon>
        <taxon>Tracheophyta</taxon>
        <taxon>Spermatophyta</taxon>
        <taxon>Magnoliopsida</taxon>
        <taxon>eudicotyledons</taxon>
        <taxon>Gunneridae</taxon>
        <taxon>Pentapetalae</taxon>
        <taxon>rosids</taxon>
        <taxon>malvids</taxon>
        <taxon>Sapindales</taxon>
        <taxon>Sapindaceae</taxon>
        <taxon>Hippocastanoideae</taxon>
        <taxon>Acereae</taxon>
        <taxon>Acer</taxon>
    </lineage>
</organism>
<dbReference type="Pfam" id="PF13456">
    <property type="entry name" value="RVT_3"/>
    <property type="match status" value="1"/>
</dbReference>
<dbReference type="Proteomes" id="UP001064489">
    <property type="component" value="Chromosome 1"/>
</dbReference>
<sequence length="123" mass="13411">MNPIDWLASPSSCLKLNFDVSVRRGKNFIGIGVAIRDSSSKVVTTVLKPMLGNFSVDLGELLTLREGLLFAKRHNLVINSTEVINSAKVDVLSVASLLNYDVSFLGDALFIVLDIKAFVLMRG</sequence>
<reference evidence="2" key="2">
    <citation type="submission" date="2023-02" db="EMBL/GenBank/DDBJ databases">
        <authorList>
            <person name="Swenson N.G."/>
            <person name="Wegrzyn J.L."/>
            <person name="Mcevoy S.L."/>
        </authorList>
    </citation>
    <scope>NUCLEOTIDE SEQUENCE</scope>
    <source>
        <strain evidence="2">91603</strain>
        <tissue evidence="2">Leaf</tissue>
    </source>
</reference>
<dbReference type="EMBL" id="JAJSOW010000003">
    <property type="protein sequence ID" value="KAI9194100.1"/>
    <property type="molecule type" value="Genomic_DNA"/>
</dbReference>
<gene>
    <name evidence="2" type="ORF">LWI28_003095</name>
</gene>
<accession>A0AAD5JC52</accession>
<protein>
    <recommendedName>
        <fullName evidence="1">RNase H type-1 domain-containing protein</fullName>
    </recommendedName>
</protein>
<dbReference type="GO" id="GO:0003676">
    <property type="term" value="F:nucleic acid binding"/>
    <property type="evidence" value="ECO:0007669"/>
    <property type="project" value="InterPro"/>
</dbReference>
<keyword evidence="3" id="KW-1185">Reference proteome</keyword>
<evidence type="ECO:0000313" key="3">
    <source>
        <dbReference type="Proteomes" id="UP001064489"/>
    </source>
</evidence>
<name>A0AAD5JC52_ACENE</name>